<dbReference type="GO" id="GO:0005524">
    <property type="term" value="F:ATP binding"/>
    <property type="evidence" value="ECO:0007669"/>
    <property type="project" value="UniProtKB-UniRule"/>
</dbReference>
<evidence type="ECO:0000256" key="1">
    <source>
        <dbReference type="ARBA" id="ARBA00022527"/>
    </source>
</evidence>
<dbReference type="SMR" id="B4GNC3"/>
<dbReference type="InterPro" id="IPR011009">
    <property type="entry name" value="Kinase-like_dom_sf"/>
</dbReference>
<dbReference type="PANTHER" id="PTHR24353">
    <property type="entry name" value="CYCLIC NUCLEOTIDE-DEPENDENT PROTEIN KINASE"/>
    <property type="match status" value="1"/>
</dbReference>
<dbReference type="GO" id="GO:0005952">
    <property type="term" value="C:cAMP-dependent protein kinase complex"/>
    <property type="evidence" value="ECO:0007669"/>
    <property type="project" value="TreeGrafter"/>
</dbReference>
<feature type="binding site" evidence="6">
    <location>
        <position position="72"/>
    </location>
    <ligand>
        <name>ATP</name>
        <dbReference type="ChEBI" id="CHEBI:30616"/>
    </ligand>
</feature>
<keyword evidence="1 7" id="KW-0723">Serine/threonine-protein kinase</keyword>
<evidence type="ECO:0000313" key="11">
    <source>
        <dbReference type="Proteomes" id="UP000008744"/>
    </source>
</evidence>
<dbReference type="Gene3D" id="3.30.200.20">
    <property type="entry name" value="Phosphorylase Kinase, domain 1"/>
    <property type="match status" value="1"/>
</dbReference>
<dbReference type="SMART" id="SM00220">
    <property type="entry name" value="S_TKc"/>
    <property type="match status" value="1"/>
</dbReference>
<dbReference type="SMART" id="SM00133">
    <property type="entry name" value="S_TK_X"/>
    <property type="match status" value="1"/>
</dbReference>
<keyword evidence="4" id="KW-0418">Kinase</keyword>
<evidence type="ECO:0000256" key="3">
    <source>
        <dbReference type="ARBA" id="ARBA00022741"/>
    </source>
</evidence>
<keyword evidence="11" id="KW-1185">Reference proteome</keyword>
<dbReference type="GO" id="GO:0004691">
    <property type="term" value="F:cAMP-dependent protein kinase activity"/>
    <property type="evidence" value="ECO:0007669"/>
    <property type="project" value="TreeGrafter"/>
</dbReference>
<dbReference type="FunFam" id="1.10.510.10:FF:000210">
    <property type="entry name" value="Non-specific serine/threonine protein kinase"/>
    <property type="match status" value="1"/>
</dbReference>
<dbReference type="PROSITE" id="PS00107">
    <property type="entry name" value="PROTEIN_KINASE_ATP"/>
    <property type="match status" value="1"/>
</dbReference>
<dbReference type="EMBL" id="CH479186">
    <property type="protein sequence ID" value="EDW39249.1"/>
    <property type="molecule type" value="Genomic_DNA"/>
</dbReference>
<dbReference type="eggNOG" id="KOG0616">
    <property type="taxonomic scope" value="Eukaryota"/>
</dbReference>
<keyword evidence="3 6" id="KW-0547">Nucleotide-binding</keyword>
<keyword evidence="5 6" id="KW-0067">ATP-binding</keyword>
<dbReference type="STRING" id="7234.B4GNC3"/>
<feature type="domain" description="Protein kinase" evidence="8">
    <location>
        <begin position="43"/>
        <end position="321"/>
    </location>
</feature>
<dbReference type="PhylomeDB" id="B4GNC3"/>
<dbReference type="InterPro" id="IPR000719">
    <property type="entry name" value="Prot_kinase_dom"/>
</dbReference>
<dbReference type="InterPro" id="IPR008271">
    <property type="entry name" value="Ser/Thr_kinase_AS"/>
</dbReference>
<dbReference type="PROSITE" id="PS51285">
    <property type="entry name" value="AGC_KINASE_CTER"/>
    <property type="match status" value="1"/>
</dbReference>
<feature type="domain" description="AGC-kinase C-terminal" evidence="9">
    <location>
        <begin position="322"/>
        <end position="374"/>
    </location>
</feature>
<dbReference type="PROSITE" id="PS50011">
    <property type="entry name" value="PROTEIN_KINASE_DOM"/>
    <property type="match status" value="1"/>
</dbReference>
<dbReference type="Gene3D" id="1.10.510.10">
    <property type="entry name" value="Transferase(Phosphotransferase) domain 1"/>
    <property type="match status" value="1"/>
</dbReference>
<proteinExistence type="inferred from homology"/>
<protein>
    <submittedName>
        <fullName evidence="10">GL13992</fullName>
    </submittedName>
</protein>
<dbReference type="PANTHER" id="PTHR24353:SF152">
    <property type="entry name" value="UT01108P-RELATED"/>
    <property type="match status" value="1"/>
</dbReference>
<comment type="similarity">
    <text evidence="7">Belongs to the protein kinase superfamily.</text>
</comment>
<evidence type="ECO:0000259" key="8">
    <source>
        <dbReference type="PROSITE" id="PS50011"/>
    </source>
</evidence>
<accession>B4GNC3</accession>
<gene>
    <name evidence="10" type="primary">Dper\GL13992</name>
    <name evidence="10" type="ORF">Dper_GL13992</name>
</gene>
<evidence type="ECO:0000313" key="10">
    <source>
        <dbReference type="EMBL" id="EDW39249.1"/>
    </source>
</evidence>
<dbReference type="GO" id="GO:0005634">
    <property type="term" value="C:nucleus"/>
    <property type="evidence" value="ECO:0007669"/>
    <property type="project" value="TreeGrafter"/>
</dbReference>
<reference evidence="10 11" key="1">
    <citation type="journal article" date="2007" name="Nature">
        <title>Evolution of genes and genomes on the Drosophila phylogeny.</title>
        <authorList>
            <consortium name="Drosophila 12 Genomes Consortium"/>
            <person name="Clark A.G."/>
            <person name="Eisen M.B."/>
            <person name="Smith D.R."/>
            <person name="Bergman C.M."/>
            <person name="Oliver B."/>
            <person name="Markow T.A."/>
            <person name="Kaufman T.C."/>
            <person name="Kellis M."/>
            <person name="Gelbart W."/>
            <person name="Iyer V.N."/>
            <person name="Pollard D.A."/>
            <person name="Sackton T.B."/>
            <person name="Larracuente A.M."/>
            <person name="Singh N.D."/>
            <person name="Abad J.P."/>
            <person name="Abt D.N."/>
            <person name="Adryan B."/>
            <person name="Aguade M."/>
            <person name="Akashi H."/>
            <person name="Anderson W.W."/>
            <person name="Aquadro C.F."/>
            <person name="Ardell D.H."/>
            <person name="Arguello R."/>
            <person name="Artieri C.G."/>
            <person name="Barbash D.A."/>
            <person name="Barker D."/>
            <person name="Barsanti P."/>
            <person name="Batterham P."/>
            <person name="Batzoglou S."/>
            <person name="Begun D."/>
            <person name="Bhutkar A."/>
            <person name="Blanco E."/>
            <person name="Bosak S.A."/>
            <person name="Bradley R.K."/>
            <person name="Brand A.D."/>
            <person name="Brent M.R."/>
            <person name="Brooks A.N."/>
            <person name="Brown R.H."/>
            <person name="Butlin R.K."/>
            <person name="Caggese C."/>
            <person name="Calvi B.R."/>
            <person name="Bernardo de Carvalho A."/>
            <person name="Caspi A."/>
            <person name="Castrezana S."/>
            <person name="Celniker S.E."/>
            <person name="Chang J.L."/>
            <person name="Chapple C."/>
            <person name="Chatterji S."/>
            <person name="Chinwalla A."/>
            <person name="Civetta A."/>
            <person name="Clifton S.W."/>
            <person name="Comeron J.M."/>
            <person name="Costello J.C."/>
            <person name="Coyne J.A."/>
            <person name="Daub J."/>
            <person name="David R.G."/>
            <person name="Delcher A.L."/>
            <person name="Delehaunty K."/>
            <person name="Do C.B."/>
            <person name="Ebling H."/>
            <person name="Edwards K."/>
            <person name="Eickbush T."/>
            <person name="Evans J.D."/>
            <person name="Filipski A."/>
            <person name="Findeiss S."/>
            <person name="Freyhult E."/>
            <person name="Fulton L."/>
            <person name="Fulton R."/>
            <person name="Garcia A.C."/>
            <person name="Gardiner A."/>
            <person name="Garfield D.A."/>
            <person name="Garvin B.E."/>
            <person name="Gibson G."/>
            <person name="Gilbert D."/>
            <person name="Gnerre S."/>
            <person name="Godfrey J."/>
            <person name="Good R."/>
            <person name="Gotea V."/>
            <person name="Gravely B."/>
            <person name="Greenberg A.J."/>
            <person name="Griffiths-Jones S."/>
            <person name="Gross S."/>
            <person name="Guigo R."/>
            <person name="Gustafson E.A."/>
            <person name="Haerty W."/>
            <person name="Hahn M.W."/>
            <person name="Halligan D.L."/>
            <person name="Halpern A.L."/>
            <person name="Halter G.M."/>
            <person name="Han M.V."/>
            <person name="Heger A."/>
            <person name="Hillier L."/>
            <person name="Hinrichs A.S."/>
            <person name="Holmes I."/>
            <person name="Hoskins R.A."/>
            <person name="Hubisz M.J."/>
            <person name="Hultmark D."/>
            <person name="Huntley M.A."/>
            <person name="Jaffe D.B."/>
            <person name="Jagadeeshan S."/>
            <person name="Jeck W.R."/>
            <person name="Johnson J."/>
            <person name="Jones C.D."/>
            <person name="Jordan W.C."/>
            <person name="Karpen G.H."/>
            <person name="Kataoka E."/>
            <person name="Keightley P.D."/>
            <person name="Kheradpour P."/>
            <person name="Kirkness E.F."/>
            <person name="Koerich L.B."/>
            <person name="Kristiansen K."/>
            <person name="Kudrna D."/>
            <person name="Kulathinal R.J."/>
            <person name="Kumar S."/>
            <person name="Kwok R."/>
            <person name="Lander E."/>
            <person name="Langley C.H."/>
            <person name="Lapoint R."/>
            <person name="Lazzaro B.P."/>
            <person name="Lee S.J."/>
            <person name="Levesque L."/>
            <person name="Li R."/>
            <person name="Lin C.F."/>
            <person name="Lin M.F."/>
            <person name="Lindblad-Toh K."/>
            <person name="Llopart A."/>
            <person name="Long M."/>
            <person name="Low L."/>
            <person name="Lozovsky E."/>
            <person name="Lu J."/>
            <person name="Luo M."/>
            <person name="Machado C.A."/>
            <person name="Makalowski W."/>
            <person name="Marzo M."/>
            <person name="Matsuda M."/>
            <person name="Matzkin L."/>
            <person name="McAllister B."/>
            <person name="McBride C.S."/>
            <person name="McKernan B."/>
            <person name="McKernan K."/>
            <person name="Mendez-Lago M."/>
            <person name="Minx P."/>
            <person name="Mollenhauer M.U."/>
            <person name="Montooth K."/>
            <person name="Mount S.M."/>
            <person name="Mu X."/>
            <person name="Myers E."/>
            <person name="Negre B."/>
            <person name="Newfeld S."/>
            <person name="Nielsen R."/>
            <person name="Noor M.A."/>
            <person name="O'Grady P."/>
            <person name="Pachter L."/>
            <person name="Papaceit M."/>
            <person name="Parisi M.J."/>
            <person name="Parisi M."/>
            <person name="Parts L."/>
            <person name="Pedersen J.S."/>
            <person name="Pesole G."/>
            <person name="Phillippy A.M."/>
            <person name="Ponting C.P."/>
            <person name="Pop M."/>
            <person name="Porcelli D."/>
            <person name="Powell J.R."/>
            <person name="Prohaska S."/>
            <person name="Pruitt K."/>
            <person name="Puig M."/>
            <person name="Quesneville H."/>
            <person name="Ram K.R."/>
            <person name="Rand D."/>
            <person name="Rasmussen M.D."/>
            <person name="Reed L.K."/>
            <person name="Reenan R."/>
            <person name="Reily A."/>
            <person name="Remington K.A."/>
            <person name="Rieger T.T."/>
            <person name="Ritchie M.G."/>
            <person name="Robin C."/>
            <person name="Rogers Y.H."/>
            <person name="Rohde C."/>
            <person name="Rozas J."/>
            <person name="Rubenfield M.J."/>
            <person name="Ruiz A."/>
            <person name="Russo S."/>
            <person name="Salzberg S.L."/>
            <person name="Sanchez-Gracia A."/>
            <person name="Saranga D.J."/>
            <person name="Sato H."/>
            <person name="Schaeffer S.W."/>
            <person name="Schatz M.C."/>
            <person name="Schlenke T."/>
            <person name="Schwartz R."/>
            <person name="Segarra C."/>
            <person name="Singh R.S."/>
            <person name="Sirot L."/>
            <person name="Sirota M."/>
            <person name="Sisneros N.B."/>
            <person name="Smith C.D."/>
            <person name="Smith T.F."/>
            <person name="Spieth J."/>
            <person name="Stage D.E."/>
            <person name="Stark A."/>
            <person name="Stephan W."/>
            <person name="Strausberg R.L."/>
            <person name="Strempel S."/>
            <person name="Sturgill D."/>
            <person name="Sutton G."/>
            <person name="Sutton G.G."/>
            <person name="Tao W."/>
            <person name="Teichmann S."/>
            <person name="Tobari Y.N."/>
            <person name="Tomimura Y."/>
            <person name="Tsolas J.M."/>
            <person name="Valente V.L."/>
            <person name="Venter E."/>
            <person name="Venter J.C."/>
            <person name="Vicario S."/>
            <person name="Vieira F.G."/>
            <person name="Vilella A.J."/>
            <person name="Villasante A."/>
            <person name="Walenz B."/>
            <person name="Wang J."/>
            <person name="Wasserman M."/>
            <person name="Watts T."/>
            <person name="Wilson D."/>
            <person name="Wilson R.K."/>
            <person name="Wing R.A."/>
            <person name="Wolfner M.F."/>
            <person name="Wong A."/>
            <person name="Wong G.K."/>
            <person name="Wu C.I."/>
            <person name="Wu G."/>
            <person name="Yamamoto D."/>
            <person name="Yang H.P."/>
            <person name="Yang S.P."/>
            <person name="Yorke J.A."/>
            <person name="Yoshida K."/>
            <person name="Zdobnov E."/>
            <person name="Zhang P."/>
            <person name="Zhang Y."/>
            <person name="Zimin A.V."/>
            <person name="Baldwin J."/>
            <person name="Abdouelleil A."/>
            <person name="Abdulkadir J."/>
            <person name="Abebe A."/>
            <person name="Abera B."/>
            <person name="Abreu J."/>
            <person name="Acer S.C."/>
            <person name="Aftuck L."/>
            <person name="Alexander A."/>
            <person name="An P."/>
            <person name="Anderson E."/>
            <person name="Anderson S."/>
            <person name="Arachi H."/>
            <person name="Azer M."/>
            <person name="Bachantsang P."/>
            <person name="Barry A."/>
            <person name="Bayul T."/>
            <person name="Berlin A."/>
            <person name="Bessette D."/>
            <person name="Bloom T."/>
            <person name="Blye J."/>
            <person name="Boguslavskiy L."/>
            <person name="Bonnet C."/>
            <person name="Boukhgalter B."/>
            <person name="Bourzgui I."/>
            <person name="Brown A."/>
            <person name="Cahill P."/>
            <person name="Channer S."/>
            <person name="Cheshatsang Y."/>
            <person name="Chuda L."/>
            <person name="Citroen M."/>
            <person name="Collymore A."/>
            <person name="Cooke P."/>
            <person name="Costello M."/>
            <person name="D'Aco K."/>
            <person name="Daza R."/>
            <person name="De Haan G."/>
            <person name="DeGray S."/>
            <person name="DeMaso C."/>
            <person name="Dhargay N."/>
            <person name="Dooley K."/>
            <person name="Dooley E."/>
            <person name="Doricent M."/>
            <person name="Dorje P."/>
            <person name="Dorjee K."/>
            <person name="Dupes A."/>
            <person name="Elong R."/>
            <person name="Falk J."/>
            <person name="Farina A."/>
            <person name="Faro S."/>
            <person name="Ferguson D."/>
            <person name="Fisher S."/>
            <person name="Foley C.D."/>
            <person name="Franke A."/>
            <person name="Friedrich D."/>
            <person name="Gadbois L."/>
            <person name="Gearin G."/>
            <person name="Gearin C.R."/>
            <person name="Giannoukos G."/>
            <person name="Goode T."/>
            <person name="Graham J."/>
            <person name="Grandbois E."/>
            <person name="Grewal S."/>
            <person name="Gyaltsen K."/>
            <person name="Hafez N."/>
            <person name="Hagos B."/>
            <person name="Hall J."/>
            <person name="Henson C."/>
            <person name="Hollinger A."/>
            <person name="Honan T."/>
            <person name="Huard M.D."/>
            <person name="Hughes L."/>
            <person name="Hurhula B."/>
            <person name="Husby M.E."/>
            <person name="Kamat A."/>
            <person name="Kanga B."/>
            <person name="Kashin S."/>
            <person name="Khazanovich D."/>
            <person name="Kisner P."/>
            <person name="Lance K."/>
            <person name="Lara M."/>
            <person name="Lee W."/>
            <person name="Lennon N."/>
            <person name="Letendre F."/>
            <person name="LeVine R."/>
            <person name="Lipovsky A."/>
            <person name="Liu X."/>
            <person name="Liu J."/>
            <person name="Liu S."/>
            <person name="Lokyitsang T."/>
            <person name="Lokyitsang Y."/>
            <person name="Lubonja R."/>
            <person name="Lui A."/>
            <person name="MacDonald P."/>
            <person name="Magnisalis V."/>
            <person name="Maru K."/>
            <person name="Matthews C."/>
            <person name="McCusker W."/>
            <person name="McDonough S."/>
            <person name="Mehta T."/>
            <person name="Meldrim J."/>
            <person name="Meneus L."/>
            <person name="Mihai O."/>
            <person name="Mihalev A."/>
            <person name="Mihova T."/>
            <person name="Mittelman R."/>
            <person name="Mlenga V."/>
            <person name="Montmayeur A."/>
            <person name="Mulrain L."/>
            <person name="Navidi A."/>
            <person name="Naylor J."/>
            <person name="Negash T."/>
            <person name="Nguyen T."/>
            <person name="Nguyen N."/>
            <person name="Nicol R."/>
            <person name="Norbu C."/>
            <person name="Norbu N."/>
            <person name="Novod N."/>
            <person name="O'Neill B."/>
            <person name="Osman S."/>
            <person name="Markiewicz E."/>
            <person name="Oyono O.L."/>
            <person name="Patti C."/>
            <person name="Phunkhang P."/>
            <person name="Pierre F."/>
            <person name="Priest M."/>
            <person name="Raghuraman S."/>
            <person name="Rege F."/>
            <person name="Reyes R."/>
            <person name="Rise C."/>
            <person name="Rogov P."/>
            <person name="Ross K."/>
            <person name="Ryan E."/>
            <person name="Settipalli S."/>
            <person name="Shea T."/>
            <person name="Sherpa N."/>
            <person name="Shi L."/>
            <person name="Shih D."/>
            <person name="Sparrow T."/>
            <person name="Spaulding J."/>
            <person name="Stalker J."/>
            <person name="Stange-Thomann N."/>
            <person name="Stavropoulos S."/>
            <person name="Stone C."/>
            <person name="Strader C."/>
            <person name="Tesfaye S."/>
            <person name="Thomson T."/>
            <person name="Thoulutsang Y."/>
            <person name="Thoulutsang D."/>
            <person name="Topham K."/>
            <person name="Topping I."/>
            <person name="Tsamla T."/>
            <person name="Vassiliev H."/>
            <person name="Vo A."/>
            <person name="Wangchuk T."/>
            <person name="Wangdi T."/>
            <person name="Weiand M."/>
            <person name="Wilkinson J."/>
            <person name="Wilson A."/>
            <person name="Yadav S."/>
            <person name="Young G."/>
            <person name="Yu Q."/>
            <person name="Zembek L."/>
            <person name="Zhong D."/>
            <person name="Zimmer A."/>
            <person name="Zwirko Z."/>
            <person name="Jaffe D.B."/>
            <person name="Alvarez P."/>
            <person name="Brockman W."/>
            <person name="Butler J."/>
            <person name="Chin C."/>
            <person name="Gnerre S."/>
            <person name="Grabherr M."/>
            <person name="Kleber M."/>
            <person name="Mauceli E."/>
            <person name="MacCallum I."/>
        </authorList>
    </citation>
    <scope>NUCLEOTIDE SEQUENCE [LARGE SCALE GENOMIC DNA]</scope>
    <source>
        <strain evidence="11">MSH-3 / Tucson 14011-0111.49</strain>
    </source>
</reference>
<organism evidence="11">
    <name type="scientific">Drosophila persimilis</name>
    <name type="common">Fruit fly</name>
    <dbReference type="NCBI Taxonomy" id="7234"/>
    <lineage>
        <taxon>Eukaryota</taxon>
        <taxon>Metazoa</taxon>
        <taxon>Ecdysozoa</taxon>
        <taxon>Arthropoda</taxon>
        <taxon>Hexapoda</taxon>
        <taxon>Insecta</taxon>
        <taxon>Pterygota</taxon>
        <taxon>Neoptera</taxon>
        <taxon>Endopterygota</taxon>
        <taxon>Diptera</taxon>
        <taxon>Brachycera</taxon>
        <taxon>Muscomorpha</taxon>
        <taxon>Ephydroidea</taxon>
        <taxon>Drosophilidae</taxon>
        <taxon>Drosophila</taxon>
        <taxon>Sophophora</taxon>
    </lineage>
</organism>
<dbReference type="HOGENOM" id="CLU_000288_63_5_1"/>
<dbReference type="InterPro" id="IPR017441">
    <property type="entry name" value="Protein_kinase_ATP_BS"/>
</dbReference>
<evidence type="ECO:0000256" key="4">
    <source>
        <dbReference type="ARBA" id="ARBA00022777"/>
    </source>
</evidence>
<dbReference type="Pfam" id="PF00069">
    <property type="entry name" value="Pkinase"/>
    <property type="match status" value="1"/>
</dbReference>
<sequence length="374" mass="43531">MSQQQFQFNNKEDYNTILDAMSKDFNERWNKQTKSPYTNLENYVQRAVLGNGSFGTVLLVREKGGKNYYAAKMMSKEDLVRLKQVNHVHNEKTVLSATRFPFLIHLIDSSKDFDYLYLILPFVNGGELFSYHRKMRKFSEKQSRFYASQVVLALEYMHYMNLMYRDLKPENILLDVNGYIKLTDFGFTKVPVPVPVLARTIFLPLNRSVFSAWRDAPPTLCGTPEYLAPEIIQLKPYNKSVDWWAFGILLFEFVSGRSPFASHNRDVILMYSKICLGEFRIPNYFSAHLKTLVEALMQVDTSKRLGNSPDGPADIKTHPWFQGVDWFAVLNQQVTPPYIPTVTNIEDLSHFDHFESKAKLKSRINRHPELFMDF</sequence>
<dbReference type="Proteomes" id="UP000008744">
    <property type="component" value="Unassembled WGS sequence"/>
</dbReference>
<evidence type="ECO:0000256" key="5">
    <source>
        <dbReference type="ARBA" id="ARBA00022840"/>
    </source>
</evidence>
<keyword evidence="2" id="KW-0808">Transferase</keyword>
<evidence type="ECO:0000256" key="2">
    <source>
        <dbReference type="ARBA" id="ARBA00022679"/>
    </source>
</evidence>
<evidence type="ECO:0000256" key="7">
    <source>
        <dbReference type="RuleBase" id="RU000304"/>
    </source>
</evidence>
<dbReference type="AlphaFoldDB" id="B4GNC3"/>
<name>B4GNC3_DROPE</name>
<dbReference type="GO" id="GO:0005829">
    <property type="term" value="C:cytosol"/>
    <property type="evidence" value="ECO:0007669"/>
    <property type="project" value="TreeGrafter"/>
</dbReference>
<dbReference type="SUPFAM" id="SSF56112">
    <property type="entry name" value="Protein kinase-like (PK-like)"/>
    <property type="match status" value="1"/>
</dbReference>
<evidence type="ECO:0000259" key="9">
    <source>
        <dbReference type="PROSITE" id="PS51285"/>
    </source>
</evidence>
<dbReference type="OrthoDB" id="63267at2759"/>
<dbReference type="InterPro" id="IPR000961">
    <property type="entry name" value="AGC-kinase_C"/>
</dbReference>
<dbReference type="OMA" id="KINRHPE"/>
<dbReference type="PROSITE" id="PS00108">
    <property type="entry name" value="PROTEIN_KINASE_ST"/>
    <property type="match status" value="1"/>
</dbReference>
<evidence type="ECO:0000256" key="6">
    <source>
        <dbReference type="PROSITE-ProRule" id="PRU10141"/>
    </source>
</evidence>